<dbReference type="Proteomes" id="UP000707245">
    <property type="component" value="Unassembled WGS sequence"/>
</dbReference>
<evidence type="ECO:0000313" key="3">
    <source>
        <dbReference type="EMBL" id="MBE0456456.1"/>
    </source>
</evidence>
<dbReference type="InterPro" id="IPR045865">
    <property type="entry name" value="ACT-like_dom_sf"/>
</dbReference>
<dbReference type="EMBL" id="DRGM01000210">
    <property type="protein sequence ID" value="HEA19036.1"/>
    <property type="molecule type" value="Genomic_DNA"/>
</dbReference>
<dbReference type="OrthoDB" id="5615858at2"/>
<dbReference type="Proteomes" id="UP000886188">
    <property type="component" value="Unassembled WGS sequence"/>
</dbReference>
<evidence type="ECO:0000313" key="4">
    <source>
        <dbReference type="Proteomes" id="UP000707245"/>
    </source>
</evidence>
<feature type="domain" description="CASTOR ACT" evidence="1">
    <location>
        <begin position="58"/>
        <end position="119"/>
    </location>
</feature>
<organism evidence="2">
    <name type="scientific">Pseudoalteromonas prydzensis</name>
    <dbReference type="NCBI Taxonomy" id="182141"/>
    <lineage>
        <taxon>Bacteria</taxon>
        <taxon>Pseudomonadati</taxon>
        <taxon>Pseudomonadota</taxon>
        <taxon>Gammaproteobacteria</taxon>
        <taxon>Alteromonadales</taxon>
        <taxon>Pseudoalteromonadaceae</taxon>
        <taxon>Pseudoalteromonas</taxon>
    </lineage>
</organism>
<dbReference type="PANTHER" id="PTHR31131">
    <property type="entry name" value="CHROMOSOME 1, WHOLE GENOME SHOTGUN SEQUENCE"/>
    <property type="match status" value="1"/>
</dbReference>
<dbReference type="PIRSF" id="PIRSF008459">
    <property type="entry name" value="UCP008459"/>
    <property type="match status" value="1"/>
</dbReference>
<reference evidence="2" key="1">
    <citation type="journal article" date="2020" name="mSystems">
        <title>Genome- and Community-Level Interaction Insights into Carbon Utilization and Element Cycling Functions of Hydrothermarchaeota in Hydrothermal Sediment.</title>
        <authorList>
            <person name="Zhou Z."/>
            <person name="Liu Y."/>
            <person name="Xu W."/>
            <person name="Pan J."/>
            <person name="Luo Z.H."/>
            <person name="Li M."/>
        </authorList>
    </citation>
    <scope>NUCLEOTIDE SEQUENCE [LARGE SCALE GENOMIC DNA]</scope>
    <source>
        <strain evidence="2">HyVt-346</strain>
    </source>
</reference>
<evidence type="ECO:0000313" key="2">
    <source>
        <dbReference type="EMBL" id="HEA19036.1"/>
    </source>
</evidence>
<dbReference type="InterPro" id="IPR016540">
    <property type="entry name" value="UCP008459"/>
</dbReference>
<dbReference type="EMBL" id="RRZA01000006">
    <property type="protein sequence ID" value="MBE0456456.1"/>
    <property type="molecule type" value="Genomic_DNA"/>
</dbReference>
<name>A0A7V1D354_9GAMM</name>
<reference evidence="3 4" key="2">
    <citation type="submission" date="2020-07" db="EMBL/GenBank/DDBJ databases">
        <title>Halophilic bacteria isolated from french cheeses.</title>
        <authorList>
            <person name="Kothe C.I."/>
            <person name="Farah-Kraiem B."/>
            <person name="Renault P."/>
            <person name="Dridi B."/>
        </authorList>
    </citation>
    <scope>NUCLEOTIDE SEQUENCE [LARGE SCALE GENOMIC DNA]</scope>
    <source>
        <strain evidence="3 4">FME14</strain>
    </source>
</reference>
<dbReference type="AlphaFoldDB" id="A0A7V1D354"/>
<gene>
    <name evidence="3" type="ORF">EI167_03130</name>
    <name evidence="2" type="ORF">ENH88_21810</name>
</gene>
<dbReference type="SUPFAM" id="SSF55021">
    <property type="entry name" value="ACT-like"/>
    <property type="match status" value="2"/>
</dbReference>
<dbReference type="Gene3D" id="3.30.2130.10">
    <property type="entry name" value="VC0802-like"/>
    <property type="match status" value="1"/>
</dbReference>
<dbReference type="InterPro" id="IPR027795">
    <property type="entry name" value="CASTOR_ACT_dom"/>
</dbReference>
<dbReference type="Pfam" id="PF13840">
    <property type="entry name" value="ACT_7"/>
    <property type="match status" value="1"/>
</dbReference>
<protein>
    <submittedName>
        <fullName evidence="2">ACT domain-containing protein</fullName>
    </submittedName>
</protein>
<proteinExistence type="predicted"/>
<sequence>MSKQTLKLHSTTFTIHTLEVTAVIPPELFNQSMFVVAKTKDELSIVCPSEFAIDSLDAEHDWRALEVIGPLGFSLTGIMANISGVLAKANISIFAISTYDTDYVLVKQQRINDAMKALKKDGYQLLNDTKLA</sequence>
<accession>A0A7V1D354</accession>
<comment type="caution">
    <text evidence="2">The sequence shown here is derived from an EMBL/GenBank/DDBJ whole genome shotgun (WGS) entry which is preliminary data.</text>
</comment>
<keyword evidence="4" id="KW-1185">Reference proteome</keyword>
<evidence type="ECO:0000259" key="1">
    <source>
        <dbReference type="Pfam" id="PF13840"/>
    </source>
</evidence>
<dbReference type="InterPro" id="IPR051719">
    <property type="entry name" value="CASTOR_mTORC1"/>
</dbReference>
<dbReference type="GeneID" id="303293528"/>
<dbReference type="PANTHER" id="PTHR31131:SF6">
    <property type="entry name" value="CASTOR ACT DOMAIN-CONTAINING PROTEIN"/>
    <property type="match status" value="1"/>
</dbReference>
<dbReference type="RefSeq" id="WP_064666040.1">
    <property type="nucleotide sequence ID" value="NZ_BDDT01000003.1"/>
</dbReference>